<proteinExistence type="predicted"/>
<keyword evidence="1" id="KW-0732">Signal</keyword>
<feature type="chain" id="PRO_5044812636" evidence="1">
    <location>
        <begin position="28"/>
        <end position="70"/>
    </location>
</feature>
<dbReference type="Proteomes" id="UP001626550">
    <property type="component" value="Unassembled WGS sequence"/>
</dbReference>
<evidence type="ECO:0000313" key="2">
    <source>
        <dbReference type="EMBL" id="KAL3306920.1"/>
    </source>
</evidence>
<dbReference type="EMBL" id="JBJKFK010009031">
    <property type="protein sequence ID" value="KAL3306920.1"/>
    <property type="molecule type" value="Genomic_DNA"/>
</dbReference>
<keyword evidence="3" id="KW-1185">Reference proteome</keyword>
<comment type="caution">
    <text evidence="2">The sequence shown here is derived from an EMBL/GenBank/DDBJ whole genome shotgun (WGS) entry which is preliminary data.</text>
</comment>
<accession>A0ABD2PHZ6</accession>
<dbReference type="AlphaFoldDB" id="A0ABD2PHZ6"/>
<feature type="signal peptide" evidence="1">
    <location>
        <begin position="1"/>
        <end position="27"/>
    </location>
</feature>
<reference evidence="2 3" key="1">
    <citation type="submission" date="2024-11" db="EMBL/GenBank/DDBJ databases">
        <title>Adaptive evolution of stress response genes in parasites aligns with host niche diversity.</title>
        <authorList>
            <person name="Hahn C."/>
            <person name="Resl P."/>
        </authorList>
    </citation>
    <scope>NUCLEOTIDE SEQUENCE [LARGE SCALE GENOMIC DNA]</scope>
    <source>
        <strain evidence="2">EGGRZ-B1_66</strain>
        <tissue evidence="2">Body</tissue>
    </source>
</reference>
<name>A0ABD2PHZ6_9PLAT</name>
<sequence length="70" mass="7724">MMKSIFASLFVVVALVLVAGLNSVAEAKSIGYYGSGYYHGGYGYPHANGYYQNYGYGYPHYGYHLGKGFY</sequence>
<protein>
    <submittedName>
        <fullName evidence="2">Uncharacterized protein</fullName>
    </submittedName>
</protein>
<evidence type="ECO:0000313" key="3">
    <source>
        <dbReference type="Proteomes" id="UP001626550"/>
    </source>
</evidence>
<organism evidence="2 3">
    <name type="scientific">Cichlidogyrus casuarinus</name>
    <dbReference type="NCBI Taxonomy" id="1844966"/>
    <lineage>
        <taxon>Eukaryota</taxon>
        <taxon>Metazoa</taxon>
        <taxon>Spiralia</taxon>
        <taxon>Lophotrochozoa</taxon>
        <taxon>Platyhelminthes</taxon>
        <taxon>Monogenea</taxon>
        <taxon>Monopisthocotylea</taxon>
        <taxon>Dactylogyridea</taxon>
        <taxon>Ancyrocephalidae</taxon>
        <taxon>Cichlidogyrus</taxon>
    </lineage>
</organism>
<gene>
    <name evidence="2" type="ORF">Ciccas_014582</name>
</gene>
<evidence type="ECO:0000256" key="1">
    <source>
        <dbReference type="SAM" id="SignalP"/>
    </source>
</evidence>